<dbReference type="NCBIfam" id="TIGR02669">
    <property type="entry name" value="SpoIID_LytB"/>
    <property type="match status" value="1"/>
</dbReference>
<keyword evidence="1" id="KW-0812">Transmembrane</keyword>
<dbReference type="KEGG" id="aaut:ACETAC_01955"/>
<accession>A0A975AWE4</accession>
<dbReference type="InterPro" id="IPR013693">
    <property type="entry name" value="SpoIID/LytB_N"/>
</dbReference>
<dbReference type="GO" id="GO:0030435">
    <property type="term" value="P:sporulation resulting in formation of a cellular spore"/>
    <property type="evidence" value="ECO:0007669"/>
    <property type="project" value="InterPro"/>
</dbReference>
<dbReference type="PANTHER" id="PTHR30032:SF4">
    <property type="entry name" value="AMIDASE ENHANCER"/>
    <property type="match status" value="1"/>
</dbReference>
<keyword evidence="1" id="KW-0472">Membrane</keyword>
<name>A0A975AWE4_9THEO</name>
<evidence type="ECO:0000313" key="3">
    <source>
        <dbReference type="EMBL" id="QSZ27692.1"/>
    </source>
</evidence>
<dbReference type="Pfam" id="PF08486">
    <property type="entry name" value="SpoIID"/>
    <property type="match status" value="1"/>
</dbReference>
<feature type="transmembrane region" description="Helical" evidence="1">
    <location>
        <begin position="6"/>
        <end position="28"/>
    </location>
</feature>
<dbReference type="EMBL" id="CP060096">
    <property type="protein sequence ID" value="QSZ27692.1"/>
    <property type="molecule type" value="Genomic_DNA"/>
</dbReference>
<evidence type="ECO:0000256" key="1">
    <source>
        <dbReference type="SAM" id="Phobius"/>
    </source>
</evidence>
<dbReference type="InterPro" id="IPR013486">
    <property type="entry name" value="SpoIID/LytB"/>
</dbReference>
<dbReference type="RefSeq" id="WP_284680400.1">
    <property type="nucleotide sequence ID" value="NZ_CP060096.1"/>
</dbReference>
<keyword evidence="1" id="KW-1133">Transmembrane helix</keyword>
<keyword evidence="4" id="KW-1185">Reference proteome</keyword>
<reference evidence="3" key="1">
    <citation type="submission" date="2020-08" db="EMBL/GenBank/DDBJ databases">
        <title>Genomic insights into the carbon and energy metabolism of the first obligate autotrophic acetogenic bacterium Aceticella autotrophica gen. nov., sp. nov.</title>
        <authorList>
            <person name="Toshchakov S.V."/>
            <person name="Elcheninov A.G."/>
            <person name="Kublanov I.V."/>
            <person name="Frolov E.N."/>
            <person name="Lebedinsky A.V."/>
        </authorList>
    </citation>
    <scope>NUCLEOTIDE SEQUENCE</scope>
    <source>
        <strain evidence="3">3443-3Ac</strain>
    </source>
</reference>
<feature type="domain" description="Sporulation stage II protein D amidase enhancer LytB N-terminal" evidence="2">
    <location>
        <begin position="67"/>
        <end position="171"/>
    </location>
</feature>
<organism evidence="3 4">
    <name type="scientific">Aceticella autotrophica</name>
    <dbReference type="NCBI Taxonomy" id="2755338"/>
    <lineage>
        <taxon>Bacteria</taxon>
        <taxon>Bacillati</taxon>
        <taxon>Bacillota</taxon>
        <taxon>Clostridia</taxon>
        <taxon>Thermoanaerobacterales</taxon>
        <taxon>Thermoanaerobacteraceae</taxon>
        <taxon>Aceticella</taxon>
    </lineage>
</organism>
<protein>
    <submittedName>
        <fullName evidence="3">Stage II sporulation protein D</fullName>
    </submittedName>
</protein>
<dbReference type="PANTHER" id="PTHR30032">
    <property type="entry name" value="N-ACETYLMURAMOYL-L-ALANINE AMIDASE-RELATED"/>
    <property type="match status" value="1"/>
</dbReference>
<evidence type="ECO:0000259" key="2">
    <source>
        <dbReference type="Pfam" id="PF08486"/>
    </source>
</evidence>
<dbReference type="InterPro" id="IPR051922">
    <property type="entry name" value="Bact_Sporulation_Assoc"/>
</dbReference>
<evidence type="ECO:0000313" key="4">
    <source>
        <dbReference type="Proteomes" id="UP000671913"/>
    </source>
</evidence>
<dbReference type="InterPro" id="IPR014225">
    <property type="entry name" value="Spore_II_D_firmicutes"/>
</dbReference>
<dbReference type="NCBIfam" id="TIGR02870">
    <property type="entry name" value="spore_II_D"/>
    <property type="match status" value="1"/>
</dbReference>
<sequence length="353" mass="39212">MKYLLYGVILLLFVMIIIPSIIVMGFSFMKGNDVPHKGAKLVREGSATDIKDTKDFNTINVFVVKENRIIKMNLEDYLKGVVAAEMPAEFEEEALKAQAIAARTYALSKEIAAGGKGCELHPGADICTDYKHCQAWESNAELKEKWGSKYQEYMDKISKAVDDTKGLVIVYQDTLIEPAYHAISGGKTEDSVNVWKSNEPYLKSVVSPGEENAKKFKTTVTVSIDEFIRRIKSKAPKAVLNSKNVLSCIKNIIRTPAGHVESLKIGGACLTGNDIKDLFNLNSTNFTFNLQGRNVVLTVIGYGHGVGMSQYGAEAMAKEGKNYEEILKHYYTGVEIKKFDDLIRKVFDKPSVK</sequence>
<gene>
    <name evidence="3" type="primary">spoIID</name>
    <name evidence="3" type="ORF">ACETAC_01955</name>
</gene>
<dbReference type="GO" id="GO:0030288">
    <property type="term" value="C:outer membrane-bounded periplasmic space"/>
    <property type="evidence" value="ECO:0007669"/>
    <property type="project" value="TreeGrafter"/>
</dbReference>
<dbReference type="Proteomes" id="UP000671913">
    <property type="component" value="Chromosome"/>
</dbReference>
<dbReference type="AlphaFoldDB" id="A0A975AWE4"/>
<proteinExistence type="predicted"/>